<evidence type="ECO:0000256" key="1">
    <source>
        <dbReference type="ARBA" id="ARBA00004651"/>
    </source>
</evidence>
<feature type="transmembrane region" description="Helical" evidence="7">
    <location>
        <begin position="102"/>
        <end position="121"/>
    </location>
</feature>
<evidence type="ECO:0000313" key="9">
    <source>
        <dbReference type="EMBL" id="PVY94835.1"/>
    </source>
</evidence>
<organism evidence="9 10">
    <name type="scientific">Ezakiella coagulans</name>
    <dbReference type="NCBI Taxonomy" id="46507"/>
    <lineage>
        <taxon>Bacteria</taxon>
        <taxon>Bacillati</taxon>
        <taxon>Bacillota</taxon>
        <taxon>Tissierellia</taxon>
        <taxon>Ezakiella</taxon>
    </lineage>
</organism>
<protein>
    <submittedName>
        <fullName evidence="9">Oligopeptide transport system permease protein</fullName>
    </submittedName>
</protein>
<gene>
    <name evidence="9" type="ORF">C7381_10373</name>
</gene>
<evidence type="ECO:0000256" key="6">
    <source>
        <dbReference type="ARBA" id="ARBA00023136"/>
    </source>
</evidence>
<comment type="caution">
    <text evidence="9">The sequence shown here is derived from an EMBL/GenBank/DDBJ whole genome shotgun (WGS) entry which is preliminary data.</text>
</comment>
<evidence type="ECO:0000256" key="2">
    <source>
        <dbReference type="ARBA" id="ARBA00022448"/>
    </source>
</evidence>
<comment type="similarity">
    <text evidence="7">Belongs to the binding-protein-dependent transport system permease family.</text>
</comment>
<dbReference type="Proteomes" id="UP000245793">
    <property type="component" value="Unassembled WGS sequence"/>
</dbReference>
<accession>A0A2U1E4K4</accession>
<comment type="subcellular location">
    <subcellularLocation>
        <location evidence="1 7">Cell membrane</location>
        <topology evidence="1 7">Multi-pass membrane protein</topology>
    </subcellularLocation>
</comment>
<dbReference type="InterPro" id="IPR000515">
    <property type="entry name" value="MetI-like"/>
</dbReference>
<reference evidence="9 10" key="1">
    <citation type="submission" date="2018-04" db="EMBL/GenBank/DDBJ databases">
        <title>Genomic Encyclopedia of Type Strains, Phase IV (KMG-IV): sequencing the most valuable type-strain genomes for metagenomic binning, comparative biology and taxonomic classification.</title>
        <authorList>
            <person name="Goeker M."/>
        </authorList>
    </citation>
    <scope>NUCLEOTIDE SEQUENCE [LARGE SCALE GENOMIC DNA]</scope>
    <source>
        <strain evidence="9 10">DSM 20705</strain>
    </source>
</reference>
<evidence type="ECO:0000256" key="3">
    <source>
        <dbReference type="ARBA" id="ARBA00022475"/>
    </source>
</evidence>
<evidence type="ECO:0000256" key="7">
    <source>
        <dbReference type="RuleBase" id="RU363032"/>
    </source>
</evidence>
<evidence type="ECO:0000259" key="8">
    <source>
        <dbReference type="PROSITE" id="PS50928"/>
    </source>
</evidence>
<dbReference type="PROSITE" id="PS50928">
    <property type="entry name" value="ABC_TM1"/>
    <property type="match status" value="1"/>
</dbReference>
<feature type="transmembrane region" description="Helical" evidence="7">
    <location>
        <begin position="9"/>
        <end position="30"/>
    </location>
</feature>
<dbReference type="Pfam" id="PF00528">
    <property type="entry name" value="BPD_transp_1"/>
    <property type="match status" value="1"/>
</dbReference>
<dbReference type="AlphaFoldDB" id="A0A2U1E4K4"/>
<dbReference type="SUPFAM" id="SSF161098">
    <property type="entry name" value="MetI-like"/>
    <property type="match status" value="1"/>
</dbReference>
<dbReference type="GO" id="GO:0005886">
    <property type="term" value="C:plasma membrane"/>
    <property type="evidence" value="ECO:0007669"/>
    <property type="project" value="UniProtKB-SubCell"/>
</dbReference>
<keyword evidence="2 7" id="KW-0813">Transport</keyword>
<dbReference type="GO" id="GO:0055085">
    <property type="term" value="P:transmembrane transport"/>
    <property type="evidence" value="ECO:0007669"/>
    <property type="project" value="InterPro"/>
</dbReference>
<evidence type="ECO:0000313" key="10">
    <source>
        <dbReference type="Proteomes" id="UP000245793"/>
    </source>
</evidence>
<feature type="domain" description="ABC transmembrane type-1" evidence="8">
    <location>
        <begin position="94"/>
        <end position="302"/>
    </location>
</feature>
<feature type="transmembrane region" description="Helical" evidence="7">
    <location>
        <begin position="176"/>
        <end position="195"/>
    </location>
</feature>
<feature type="transmembrane region" description="Helical" evidence="7">
    <location>
        <begin position="237"/>
        <end position="259"/>
    </location>
</feature>
<evidence type="ECO:0000256" key="4">
    <source>
        <dbReference type="ARBA" id="ARBA00022692"/>
    </source>
</evidence>
<keyword evidence="5 7" id="KW-1133">Transmembrane helix</keyword>
<dbReference type="Gene3D" id="1.10.3720.10">
    <property type="entry name" value="MetI-like"/>
    <property type="match status" value="1"/>
</dbReference>
<dbReference type="InterPro" id="IPR035906">
    <property type="entry name" value="MetI-like_sf"/>
</dbReference>
<keyword evidence="6 7" id="KW-0472">Membrane</keyword>
<feature type="transmembrane region" description="Helical" evidence="7">
    <location>
        <begin position="133"/>
        <end position="156"/>
    </location>
</feature>
<keyword evidence="4 7" id="KW-0812">Transmembrane</keyword>
<keyword evidence="3" id="KW-1003">Cell membrane</keyword>
<evidence type="ECO:0000256" key="5">
    <source>
        <dbReference type="ARBA" id="ARBA00022989"/>
    </source>
</evidence>
<name>A0A2U1E4K4_9FIRM</name>
<dbReference type="EMBL" id="QEKV01000003">
    <property type="protein sequence ID" value="PVY94835.1"/>
    <property type="molecule type" value="Genomic_DNA"/>
</dbReference>
<keyword evidence="10" id="KW-1185">Reference proteome</keyword>
<dbReference type="RefSeq" id="WP_116479859.1">
    <property type="nucleotide sequence ID" value="NZ_CP096650.1"/>
</dbReference>
<dbReference type="PANTHER" id="PTHR43163">
    <property type="entry name" value="DIPEPTIDE TRANSPORT SYSTEM PERMEASE PROTEIN DPPB-RELATED"/>
    <property type="match status" value="1"/>
</dbReference>
<feature type="transmembrane region" description="Helical" evidence="7">
    <location>
        <begin position="279"/>
        <end position="305"/>
    </location>
</feature>
<dbReference type="PANTHER" id="PTHR43163:SF6">
    <property type="entry name" value="DIPEPTIDE TRANSPORT SYSTEM PERMEASE PROTEIN DPPB-RELATED"/>
    <property type="match status" value="1"/>
</dbReference>
<proteinExistence type="inferred from homology"/>
<sequence>MARYIAKRVVLMAITLFLIITISFFVMHSMPGNFIQNNKLPADVKKAMLDKYHLNDPLTTQYGYFIRDFARGDFGISLVIQPKVPVNEVLATKIPVSMQLNIFSLIFTMPIAMILGIWAAIRKNKIDDQIISILIILFISVPSFVYASLMQYYLAFKLGWFPIITEVGTKLTWSKFYSMILPILALSFGSIAGVARYTRAELTEALNSEYMLLAKSKGLSQVQSTVRHALRNSFIPLANIIIPMFLQIMGGSLVIERIFSIPGMGNIMVDAINAYDFPLAIGVLFWFSLLSLVTILIVDLSYGIIDPRIRLGGRD</sequence>
<dbReference type="CDD" id="cd06261">
    <property type="entry name" value="TM_PBP2"/>
    <property type="match status" value="1"/>
</dbReference>